<sequence>MILRRIEPVFYQQWLMQSQSTFVSGTFSVIQGPQKKA</sequence>
<reference evidence="1 2" key="1">
    <citation type="journal article" date="2012" name="J. Bacteriol.">
        <title>Genome sequence of cold-adapted Pseudomonas mandelii strain JR-1.</title>
        <authorList>
            <person name="Jang S.H."/>
            <person name="Kim J."/>
            <person name="Kim J."/>
            <person name="Hong S."/>
            <person name="Lee C."/>
        </authorList>
    </citation>
    <scope>NUCLEOTIDE SEQUENCE [LARGE SCALE GENOMIC DNA]</scope>
    <source>
        <strain evidence="1 2">JR-1</strain>
    </source>
</reference>
<dbReference type="HOGENOM" id="CLU_3347444_0_0_6"/>
<dbReference type="KEGG" id="pman:OU5_0169"/>
<dbReference type="AlphaFoldDB" id="A0A024E4M3"/>
<evidence type="ECO:0000313" key="1">
    <source>
        <dbReference type="EMBL" id="AHZ67248.1"/>
    </source>
</evidence>
<proteinExistence type="predicted"/>
<dbReference type="Proteomes" id="UP000026913">
    <property type="component" value="Chromosome"/>
</dbReference>
<name>A0A024E4M3_9PSED</name>
<dbReference type="EMBL" id="CP005960">
    <property type="protein sequence ID" value="AHZ67248.1"/>
    <property type="molecule type" value="Genomic_DNA"/>
</dbReference>
<gene>
    <name evidence="1" type="ORF">OU5_0169</name>
</gene>
<accession>A0A024E4M3</accession>
<evidence type="ECO:0000313" key="2">
    <source>
        <dbReference type="Proteomes" id="UP000026913"/>
    </source>
</evidence>
<protein>
    <submittedName>
        <fullName evidence="1">Uncharacterized protein</fullName>
    </submittedName>
</protein>
<organism evidence="1 2">
    <name type="scientific">Pseudomonas mandelii JR-1</name>
    <dbReference type="NCBI Taxonomy" id="1147786"/>
    <lineage>
        <taxon>Bacteria</taxon>
        <taxon>Pseudomonadati</taxon>
        <taxon>Pseudomonadota</taxon>
        <taxon>Gammaproteobacteria</taxon>
        <taxon>Pseudomonadales</taxon>
        <taxon>Pseudomonadaceae</taxon>
        <taxon>Pseudomonas</taxon>
    </lineage>
</organism>